<dbReference type="InParanoid" id="G8YAE1"/>
<dbReference type="Proteomes" id="UP000005222">
    <property type="component" value="Chromosome L"/>
</dbReference>
<accession>G8YAE1</accession>
<reference evidence="1" key="1">
    <citation type="submission" date="2011-10" db="EMBL/GenBank/DDBJ databases">
        <authorList>
            <person name="Genoscope - CEA"/>
        </authorList>
    </citation>
    <scope>NUCLEOTIDE SEQUENCE</scope>
</reference>
<dbReference type="EMBL" id="FO082048">
    <property type="protein sequence ID" value="CCE84555.1"/>
    <property type="molecule type" value="Genomic_DNA"/>
</dbReference>
<evidence type="ECO:0000313" key="1">
    <source>
        <dbReference type="EMBL" id="CCE83524.1"/>
    </source>
</evidence>
<sequence>MQMRRQGSIGVPEIAYCRSRLWSFAVTMRTHPQAVRGRRRCHIEAAHLKTTWSVPKYSLSRRPGRGALHCPEISGHDDQMQVQPPVTTWMPVIYVQIRTSVSAGQFVCLFASPSSTTTMLEDAARRVPSMTRYSLPTTSSIPIVAQGTFSSRKTHTAPRP</sequence>
<organism evidence="1 3">
    <name type="scientific">Pichia sorbitophila (strain ATCC MYA-4447 / BCRC 22081 / CBS 7064 / NBRC 10061 / NRRL Y-12695)</name>
    <name type="common">Hybrid yeast</name>
    <dbReference type="NCBI Taxonomy" id="559304"/>
    <lineage>
        <taxon>Eukaryota</taxon>
        <taxon>Fungi</taxon>
        <taxon>Dikarya</taxon>
        <taxon>Ascomycota</taxon>
        <taxon>Saccharomycotina</taxon>
        <taxon>Pichiomycetes</taxon>
        <taxon>Debaryomycetaceae</taxon>
        <taxon>Millerozyma</taxon>
    </lineage>
</organism>
<proteinExistence type="predicted"/>
<dbReference type="HOGENOM" id="CLU_1652821_0_0_1"/>
<keyword evidence="3" id="KW-1185">Reference proteome</keyword>
<dbReference type="AlphaFoldDB" id="G8YAE1"/>
<dbReference type="EMBL" id="FO082049">
    <property type="protein sequence ID" value="CCE83524.1"/>
    <property type="molecule type" value="Genomic_DNA"/>
</dbReference>
<dbReference type="Proteomes" id="UP000005222">
    <property type="component" value="Chromosome K"/>
</dbReference>
<evidence type="ECO:0000313" key="2">
    <source>
        <dbReference type="EMBL" id="CCE84555.1"/>
    </source>
</evidence>
<gene>
    <name evidence="1" type="primary">Piso0_004102</name>
    <name evidence="1" type="ORF">GNLVRS01_PISO0K09492g</name>
    <name evidence="2" type="ORF">GNLVRS01_PISO0L09493g</name>
</gene>
<evidence type="ECO:0000313" key="3">
    <source>
        <dbReference type="Proteomes" id="UP000005222"/>
    </source>
</evidence>
<protein>
    <submittedName>
        <fullName evidence="1">Piso0_004102 protein</fullName>
    </submittedName>
</protein>
<reference evidence="3" key="2">
    <citation type="journal article" date="2012" name="G3 (Bethesda)">
        <title>Pichia sorbitophila, an interspecies yeast hybrid reveals early steps of genome resolution following polyploidization.</title>
        <authorList>
            <person name="Leh Louis V."/>
            <person name="Despons L."/>
            <person name="Friedrich A."/>
            <person name="Martin T."/>
            <person name="Durrens P."/>
            <person name="Casaregola S."/>
            <person name="Neuveglise C."/>
            <person name="Fairhead C."/>
            <person name="Marck C."/>
            <person name="Cruz J.A."/>
            <person name="Straub M.L."/>
            <person name="Kugler V."/>
            <person name="Sacerdot C."/>
            <person name="Uzunov Z."/>
            <person name="Thierry A."/>
            <person name="Weiss S."/>
            <person name="Bleykasten C."/>
            <person name="De Montigny J."/>
            <person name="Jacques N."/>
            <person name="Jung P."/>
            <person name="Lemaire M."/>
            <person name="Mallet S."/>
            <person name="Morel G."/>
            <person name="Richard G.F."/>
            <person name="Sarkar A."/>
            <person name="Savel G."/>
            <person name="Schacherer J."/>
            <person name="Seret M.L."/>
            <person name="Talla E."/>
            <person name="Samson G."/>
            <person name="Jubin C."/>
            <person name="Poulain J."/>
            <person name="Vacherie B."/>
            <person name="Barbe V."/>
            <person name="Pelletier E."/>
            <person name="Sherman D.J."/>
            <person name="Westhof E."/>
            <person name="Weissenbach J."/>
            <person name="Baret P.V."/>
            <person name="Wincker P."/>
            <person name="Gaillardin C."/>
            <person name="Dujon B."/>
            <person name="Souciet J.L."/>
        </authorList>
    </citation>
    <scope>NUCLEOTIDE SEQUENCE [LARGE SCALE GENOMIC DNA]</scope>
    <source>
        <strain evidence="3">ATCC MYA-4447 / BCRC 22081 / CBS 7064 / NBRC 10061 / NRRL Y-12695</strain>
    </source>
</reference>
<name>G8YAE1_PICSO</name>